<dbReference type="AlphaFoldDB" id="A0A9E7SUA1"/>
<reference evidence="1" key="1">
    <citation type="submission" date="2022-06" db="EMBL/GenBank/DDBJ databases">
        <title>Diverse halophilic archaea isolated from saline environments.</title>
        <authorList>
            <person name="Cui H.-L."/>
        </authorList>
    </citation>
    <scope>NUCLEOTIDE SEQUENCE</scope>
    <source>
        <strain evidence="1">WLHS1</strain>
    </source>
</reference>
<protein>
    <submittedName>
        <fullName evidence="1">Uncharacterized protein</fullName>
    </submittedName>
</protein>
<evidence type="ECO:0000313" key="2">
    <source>
        <dbReference type="Proteomes" id="UP001056855"/>
    </source>
</evidence>
<dbReference type="GeneID" id="73289290"/>
<sequence length="49" mass="5641">MDEEHDTAANENTRDEAELIAWIEQRRGRELTEEETSLSLAQARLIGEL</sequence>
<dbReference type="EMBL" id="CP100355">
    <property type="protein sequence ID" value="UTF54549.1"/>
    <property type="molecule type" value="Genomic_DNA"/>
</dbReference>
<gene>
    <name evidence="1" type="ORF">NGM29_04550</name>
</gene>
<keyword evidence="2" id="KW-1185">Reference proteome</keyword>
<dbReference type="KEGG" id="sawl:NGM29_04550"/>
<dbReference type="Proteomes" id="UP001056855">
    <property type="component" value="Chromosome"/>
</dbReference>
<proteinExistence type="predicted"/>
<accession>A0A9E7SUA1</accession>
<name>A0A9E7SUA1_9EURY</name>
<dbReference type="RefSeq" id="WP_254159225.1">
    <property type="nucleotide sequence ID" value="NZ_CP100355.1"/>
</dbReference>
<organism evidence="1 2">
    <name type="scientific">Natronosalvus rutilus</name>
    <dbReference type="NCBI Taxonomy" id="2953753"/>
    <lineage>
        <taxon>Archaea</taxon>
        <taxon>Methanobacteriati</taxon>
        <taxon>Methanobacteriota</taxon>
        <taxon>Stenosarchaea group</taxon>
        <taxon>Halobacteria</taxon>
        <taxon>Halobacteriales</taxon>
        <taxon>Natrialbaceae</taxon>
        <taxon>Natronosalvus</taxon>
    </lineage>
</organism>
<evidence type="ECO:0000313" key="1">
    <source>
        <dbReference type="EMBL" id="UTF54549.1"/>
    </source>
</evidence>